<dbReference type="Gene3D" id="1.20.1250.20">
    <property type="entry name" value="MFS general substrate transporter like domains"/>
    <property type="match status" value="1"/>
</dbReference>
<feature type="region of interest" description="Disordered" evidence="6">
    <location>
        <begin position="570"/>
        <end position="589"/>
    </location>
</feature>
<feature type="transmembrane region" description="Helical" evidence="7">
    <location>
        <begin position="721"/>
        <end position="746"/>
    </location>
</feature>
<keyword evidence="5 7" id="KW-0472">Membrane</keyword>
<keyword evidence="4 7" id="KW-1133">Transmembrane helix</keyword>
<feature type="region of interest" description="Disordered" evidence="6">
    <location>
        <begin position="283"/>
        <end position="323"/>
    </location>
</feature>
<feature type="region of interest" description="Disordered" evidence="6">
    <location>
        <begin position="457"/>
        <end position="503"/>
    </location>
</feature>
<dbReference type="AlphaFoldDB" id="A0A1D2A9R8"/>
<keyword evidence="3 7" id="KW-0812">Transmembrane</keyword>
<dbReference type="Pfam" id="PF12832">
    <property type="entry name" value="MFS_1_like"/>
    <property type="match status" value="1"/>
</dbReference>
<comment type="subcellular location">
    <subcellularLocation>
        <location evidence="1">Membrane</location>
        <topology evidence="1">Multi-pass membrane protein</topology>
    </subcellularLocation>
</comment>
<dbReference type="SUPFAM" id="SSF103473">
    <property type="entry name" value="MFS general substrate transporter"/>
    <property type="match status" value="1"/>
</dbReference>
<comment type="similarity">
    <text evidence="2">Belongs to the major facilitator superfamily. MFSD6 family.</text>
</comment>
<evidence type="ECO:0000256" key="1">
    <source>
        <dbReference type="ARBA" id="ARBA00004141"/>
    </source>
</evidence>
<evidence type="ECO:0000313" key="9">
    <source>
        <dbReference type="EMBL" id="JAT75821.1"/>
    </source>
</evidence>
<feature type="compositionally biased region" description="Basic and acidic residues" evidence="6">
    <location>
        <begin position="638"/>
        <end position="654"/>
    </location>
</feature>
<feature type="compositionally biased region" description="Pro residues" evidence="6">
    <location>
        <begin position="575"/>
        <end position="586"/>
    </location>
</feature>
<evidence type="ECO:0000256" key="2">
    <source>
        <dbReference type="ARBA" id="ARBA00005241"/>
    </source>
</evidence>
<dbReference type="GO" id="GO:0016020">
    <property type="term" value="C:membrane"/>
    <property type="evidence" value="ECO:0007669"/>
    <property type="project" value="UniProtKB-SubCell"/>
</dbReference>
<feature type="region of interest" description="Disordered" evidence="6">
    <location>
        <begin position="185"/>
        <end position="224"/>
    </location>
</feature>
<feature type="region of interest" description="Disordered" evidence="6">
    <location>
        <begin position="371"/>
        <end position="441"/>
    </location>
</feature>
<dbReference type="InterPro" id="IPR036259">
    <property type="entry name" value="MFS_trans_sf"/>
</dbReference>
<evidence type="ECO:0000256" key="4">
    <source>
        <dbReference type="ARBA" id="ARBA00022989"/>
    </source>
</evidence>
<feature type="compositionally biased region" description="Acidic residues" evidence="6">
    <location>
        <begin position="384"/>
        <end position="395"/>
    </location>
</feature>
<organism evidence="9">
    <name type="scientific">Auxenochlorella protothecoides</name>
    <name type="common">Green microalga</name>
    <name type="synonym">Chlorella protothecoides</name>
    <dbReference type="NCBI Taxonomy" id="3075"/>
    <lineage>
        <taxon>Eukaryota</taxon>
        <taxon>Viridiplantae</taxon>
        <taxon>Chlorophyta</taxon>
        <taxon>core chlorophytes</taxon>
        <taxon>Trebouxiophyceae</taxon>
        <taxon>Chlorellales</taxon>
        <taxon>Chlorellaceae</taxon>
        <taxon>Auxenochlorella</taxon>
    </lineage>
</organism>
<dbReference type="PANTHER" id="PTHR16172:SF41">
    <property type="entry name" value="MAJOR FACILITATOR SUPERFAMILY DOMAIN-CONTAINING PROTEIN 6-LIKE"/>
    <property type="match status" value="1"/>
</dbReference>
<proteinExistence type="inferred from homology"/>
<dbReference type="EMBL" id="GDKF01002801">
    <property type="protein sequence ID" value="JAT75821.1"/>
    <property type="molecule type" value="Transcribed_RNA"/>
</dbReference>
<evidence type="ECO:0000256" key="7">
    <source>
        <dbReference type="SAM" id="Phobius"/>
    </source>
</evidence>
<evidence type="ECO:0000256" key="5">
    <source>
        <dbReference type="ARBA" id="ARBA00023136"/>
    </source>
</evidence>
<dbReference type="PANTHER" id="PTHR16172">
    <property type="entry name" value="MAJOR FACILITATOR SUPERFAMILY DOMAIN-CONTAINING PROTEIN 6-LIKE"/>
    <property type="match status" value="1"/>
</dbReference>
<reference evidence="9" key="1">
    <citation type="submission" date="2015-08" db="EMBL/GenBank/DDBJ databases">
        <authorList>
            <person name="Babu N.S."/>
            <person name="Beckwith C.J."/>
            <person name="Beseler K.G."/>
            <person name="Brison A."/>
            <person name="Carone J.V."/>
            <person name="Caskin T.P."/>
            <person name="Diamond M."/>
            <person name="Durham M.E."/>
            <person name="Foxe J.M."/>
            <person name="Go M."/>
            <person name="Henderson B.A."/>
            <person name="Jones I.B."/>
            <person name="McGettigan J.A."/>
            <person name="Micheletti S.J."/>
            <person name="Nasrallah M.E."/>
            <person name="Ortiz D."/>
            <person name="Piller C.R."/>
            <person name="Privatt S.R."/>
            <person name="Schneider S.L."/>
            <person name="Sharp S."/>
            <person name="Smith T.C."/>
            <person name="Stanton J.D."/>
            <person name="Ullery H.E."/>
            <person name="Wilson R.J."/>
            <person name="Serrano M.G."/>
            <person name="Buck G."/>
            <person name="Lee V."/>
            <person name="Wang Y."/>
            <person name="Carvalho R."/>
            <person name="Voegtly L."/>
            <person name="Shi R."/>
            <person name="Duckworth R."/>
            <person name="Johnson A."/>
            <person name="Loviza R."/>
            <person name="Walstead R."/>
            <person name="Shah Z."/>
            <person name="Kiflezghi M."/>
            <person name="Wade K."/>
            <person name="Ball S.L."/>
            <person name="Bradley K.W."/>
            <person name="Asai D.J."/>
            <person name="Bowman C.A."/>
            <person name="Russell D.A."/>
            <person name="Pope W.H."/>
            <person name="Jacobs-Sera D."/>
            <person name="Hendrix R.W."/>
            <person name="Hatfull G.F."/>
        </authorList>
    </citation>
    <scope>NUCLEOTIDE SEQUENCE</scope>
</reference>
<feature type="compositionally biased region" description="Basic and acidic residues" evidence="6">
    <location>
        <begin position="286"/>
        <end position="296"/>
    </location>
</feature>
<evidence type="ECO:0000256" key="3">
    <source>
        <dbReference type="ARBA" id="ARBA00022692"/>
    </source>
</evidence>
<feature type="transmembrane region" description="Helical" evidence="7">
    <location>
        <begin position="12"/>
        <end position="31"/>
    </location>
</feature>
<feature type="region of interest" description="Disordered" evidence="6">
    <location>
        <begin position="638"/>
        <end position="689"/>
    </location>
</feature>
<dbReference type="InterPro" id="IPR024989">
    <property type="entry name" value="MFS_assoc_dom"/>
</dbReference>
<feature type="domain" description="Major facilitator superfamily associated" evidence="8">
    <location>
        <begin position="23"/>
        <end position="183"/>
    </location>
</feature>
<accession>A0A1D2A9R8</accession>
<gene>
    <name evidence="9" type="ORF">g.54347</name>
</gene>
<evidence type="ECO:0000259" key="8">
    <source>
        <dbReference type="Pfam" id="PF12832"/>
    </source>
</evidence>
<evidence type="ECO:0000256" key="6">
    <source>
        <dbReference type="SAM" id="MobiDB-lite"/>
    </source>
</evidence>
<protein>
    <recommendedName>
        <fullName evidence="8">Major facilitator superfamily associated domain-containing protein</fullName>
    </recommendedName>
</protein>
<dbReference type="InterPro" id="IPR051717">
    <property type="entry name" value="MFS_MFSD6"/>
</dbReference>
<feature type="transmembrane region" description="Helical" evidence="7">
    <location>
        <begin position="43"/>
        <end position="64"/>
    </location>
</feature>
<sequence length="752" mass="77912">MRPKQFLAAQIWYGVSGGAPTFILPFLNIFYSDTLKFSAAQIGLLAAIRPWVSAPCGSIIAGLADRGRRHAVVLTACYLMATLVQGAMALAGSFPLQLLLTLLASAVWAPPQIISDACVMAASTSPGDYGRIRSLASLAWSVMAPVAGFVNGRWGIRAGIAAYTALALAALPAALNLPLEALQGSHGPASSSEAPGPKDVEDLHAPLLPPGTTEQEPPSPKVDVEAPRSSALASALAIVRYIESITEMGLVAPTPGLYGFAEVSGPFMQRHLAPPELVAGFEAEEEAQREASRHVEPASPSRLPTIREAPSQRSLPLPAESLPRDERTLREAASLLSASVPAALQRQPSLPRPISLGNLRGAGRAQRHVLATSEGPHASHWAIEESEVEDGDDEASYLTGQESGRDSDSDPAGSVQSAFPWSPRSGADTAAGPTPLFDLSRHESDVGDVDAALARPTQGLPALGSRKSSANAPLPPFKPAPVVAAPQAEDSKPGPDAGALGTTPATGYRAAALERLSHLFKAGEDLSDVGGGETSEAPTPSGAGALTPVRRYIDYRKGMLRGAAEGQASALPCAPRMPPSTPPLLPSLPGSLAAAQAAIAPATMREAVRLEGASAPDAAGSYIINMLEGKLRRLARQARAERRAAQRAQRERQRARQAVAAGGESGAGEARDGPASTGPVPTDSDTASAADKAGLDSALVMELAPPGPPPSISLLLRDPEVVFFFVLTTVMGLGHGLIGSYLFMFIKHTGGC</sequence>
<feature type="transmembrane region" description="Helical" evidence="7">
    <location>
        <begin position="71"/>
        <end position="92"/>
    </location>
</feature>
<name>A0A1D2A9R8_AUXPR</name>